<gene>
    <name evidence="1" type="ORF">EJB05_49281</name>
</gene>
<accession>A0A5J9T3U1</accession>
<sequence>MMVPTHRDIHSSPPSIAFPAAIPSFPASAVACLHCCHHSISLEPSPLITTYTNTLIVSKYASPTTFPAIAFELRHQSRQPMLPEYSSSEL</sequence>
<reference evidence="1 2" key="1">
    <citation type="journal article" date="2019" name="Sci. Rep.">
        <title>A high-quality genome of Eragrostis curvula grass provides insights into Poaceae evolution and supports new strategies to enhance forage quality.</title>
        <authorList>
            <person name="Carballo J."/>
            <person name="Santos B.A.C.M."/>
            <person name="Zappacosta D."/>
            <person name="Garbus I."/>
            <person name="Selva J.P."/>
            <person name="Gallo C.A."/>
            <person name="Diaz A."/>
            <person name="Albertini E."/>
            <person name="Caccamo M."/>
            <person name="Echenique V."/>
        </authorList>
    </citation>
    <scope>NUCLEOTIDE SEQUENCE [LARGE SCALE GENOMIC DNA]</scope>
    <source>
        <strain evidence="2">cv. Victoria</strain>
        <tissue evidence="1">Leaf</tissue>
    </source>
</reference>
<proteinExistence type="predicted"/>
<evidence type="ECO:0000313" key="2">
    <source>
        <dbReference type="Proteomes" id="UP000324897"/>
    </source>
</evidence>
<dbReference type="Proteomes" id="UP000324897">
    <property type="component" value="Unassembled WGS sequence"/>
</dbReference>
<dbReference type="PROSITE" id="PS51257">
    <property type="entry name" value="PROKAR_LIPOPROTEIN"/>
    <property type="match status" value="1"/>
</dbReference>
<keyword evidence="2" id="KW-1185">Reference proteome</keyword>
<feature type="non-terminal residue" evidence="1">
    <location>
        <position position="1"/>
    </location>
</feature>
<protein>
    <submittedName>
        <fullName evidence="1">Uncharacterized protein</fullName>
    </submittedName>
</protein>
<name>A0A5J9T3U1_9POAL</name>
<dbReference type="Gramene" id="TVU06089">
    <property type="protein sequence ID" value="TVU06089"/>
    <property type="gene ID" value="EJB05_49281"/>
</dbReference>
<organism evidence="1 2">
    <name type="scientific">Eragrostis curvula</name>
    <name type="common">weeping love grass</name>
    <dbReference type="NCBI Taxonomy" id="38414"/>
    <lineage>
        <taxon>Eukaryota</taxon>
        <taxon>Viridiplantae</taxon>
        <taxon>Streptophyta</taxon>
        <taxon>Embryophyta</taxon>
        <taxon>Tracheophyta</taxon>
        <taxon>Spermatophyta</taxon>
        <taxon>Magnoliopsida</taxon>
        <taxon>Liliopsida</taxon>
        <taxon>Poales</taxon>
        <taxon>Poaceae</taxon>
        <taxon>PACMAD clade</taxon>
        <taxon>Chloridoideae</taxon>
        <taxon>Eragrostideae</taxon>
        <taxon>Eragrostidinae</taxon>
        <taxon>Eragrostis</taxon>
    </lineage>
</organism>
<dbReference type="EMBL" id="RWGY01000051">
    <property type="protein sequence ID" value="TVU06089.1"/>
    <property type="molecule type" value="Genomic_DNA"/>
</dbReference>
<dbReference type="AlphaFoldDB" id="A0A5J9T3U1"/>
<evidence type="ECO:0000313" key="1">
    <source>
        <dbReference type="EMBL" id="TVU06089.1"/>
    </source>
</evidence>
<comment type="caution">
    <text evidence="1">The sequence shown here is derived from an EMBL/GenBank/DDBJ whole genome shotgun (WGS) entry which is preliminary data.</text>
</comment>